<accession>A0A1E1L925</accession>
<dbReference type="EMBL" id="FJUW01000041">
    <property type="protein sequence ID" value="CZT07060.1"/>
    <property type="molecule type" value="Genomic_DNA"/>
</dbReference>
<comment type="caution">
    <text evidence="2">The sequence shown here is derived from an EMBL/GenBank/DDBJ whole genome shotgun (WGS) entry which is preliminary data.</text>
</comment>
<feature type="compositionally biased region" description="Basic and acidic residues" evidence="1">
    <location>
        <begin position="165"/>
        <end position="193"/>
    </location>
</feature>
<feature type="compositionally biased region" description="Low complexity" evidence="1">
    <location>
        <begin position="81"/>
        <end position="103"/>
    </location>
</feature>
<name>A0A1E1L925_9HELO</name>
<evidence type="ECO:0000313" key="3">
    <source>
        <dbReference type="Proteomes" id="UP000178129"/>
    </source>
</evidence>
<feature type="region of interest" description="Disordered" evidence="1">
    <location>
        <begin position="1"/>
        <end position="24"/>
    </location>
</feature>
<feature type="compositionally biased region" description="Basic and acidic residues" evidence="1">
    <location>
        <begin position="252"/>
        <end position="283"/>
    </location>
</feature>
<keyword evidence="3" id="KW-1185">Reference proteome</keyword>
<proteinExistence type="predicted"/>
<feature type="region of interest" description="Disordered" evidence="1">
    <location>
        <begin position="44"/>
        <end position="106"/>
    </location>
</feature>
<protein>
    <submittedName>
        <fullName evidence="2">Uncharacterized protein</fullName>
    </submittedName>
</protein>
<reference evidence="3" key="1">
    <citation type="submission" date="2016-03" db="EMBL/GenBank/DDBJ databases">
        <authorList>
            <person name="Ploux O."/>
        </authorList>
    </citation>
    <scope>NUCLEOTIDE SEQUENCE [LARGE SCALE GENOMIC DNA]</scope>
    <source>
        <strain evidence="3">UK7</strain>
    </source>
</reference>
<feature type="region of interest" description="Disordered" evidence="1">
    <location>
        <begin position="158"/>
        <end position="193"/>
    </location>
</feature>
<dbReference type="InParanoid" id="A0A1E1L925"/>
<dbReference type="Proteomes" id="UP000178129">
    <property type="component" value="Unassembled WGS sequence"/>
</dbReference>
<gene>
    <name evidence="2" type="ORF">RCO7_09652</name>
</gene>
<sequence>MPQTEKPKTPAAFQHITRNPLPFPSNILQEFPYKHNHSQPQTISFAPWYATPSPPWESSQPGAWAQCTQPAGNTPRPSTPVNTSVQQTNSSQNQNQSQKQNSSFLNWQAAKDEALADQIEVQKAAQKAATRKRENQRFYEEFEEKLVFSENLRKRFGPTTSASKVSEKERDYPRKESEELRKANEKSRQQEEKLLRYKEEAEEREREVRLQKMLDAVRGPILGKVEKLDQSLRACERRAEIAAARNEGKFEGIKEEQEKNRVGRARERRYEIRSQSSDSERSRSRSKYRSTMGRQLQNAPDYTNGYAIGYSTGFGNAMSNPINYQLGAPIARSNSPRSHGCANQPLVQSSPNSNTYWNNQAVPCTNAGTYSSSNLLRESHFQNTAREISGKLDQLEQGQHTLLGGFRHLDAKLDSMNERSFNRL</sequence>
<evidence type="ECO:0000256" key="1">
    <source>
        <dbReference type="SAM" id="MobiDB-lite"/>
    </source>
</evidence>
<feature type="region of interest" description="Disordered" evidence="1">
    <location>
        <begin position="252"/>
        <end position="299"/>
    </location>
</feature>
<evidence type="ECO:0000313" key="2">
    <source>
        <dbReference type="EMBL" id="CZT07060.1"/>
    </source>
</evidence>
<feature type="compositionally biased region" description="Polar residues" evidence="1">
    <location>
        <begin position="56"/>
        <end position="80"/>
    </location>
</feature>
<organism evidence="2 3">
    <name type="scientific">Rhynchosporium graminicola</name>
    <dbReference type="NCBI Taxonomy" id="2792576"/>
    <lineage>
        <taxon>Eukaryota</taxon>
        <taxon>Fungi</taxon>
        <taxon>Dikarya</taxon>
        <taxon>Ascomycota</taxon>
        <taxon>Pezizomycotina</taxon>
        <taxon>Leotiomycetes</taxon>
        <taxon>Helotiales</taxon>
        <taxon>Ploettnerulaceae</taxon>
        <taxon>Rhynchosporium</taxon>
    </lineage>
</organism>
<dbReference type="AlphaFoldDB" id="A0A1E1L925"/>